<sequence length="127" mass="12909">MASETRERAAPDPGERAMSDTEDQAAPDAGERAATDAEGRATPDAVGWVALNAVGRAMPETGDRMAPGTEGAAELLACPGRAATAYADEVAALLDDTGTRSTRCARPSPRPPYGLWPGGTTPAACPA</sequence>
<accession>A0ABQ3CUS6</accession>
<reference evidence="3" key="1">
    <citation type="journal article" date="2019" name="Int. J. Syst. Evol. Microbiol.">
        <title>The Global Catalogue of Microorganisms (GCM) 10K type strain sequencing project: providing services to taxonomists for standard genome sequencing and annotation.</title>
        <authorList>
            <consortium name="The Broad Institute Genomics Platform"/>
            <consortium name="The Broad Institute Genome Sequencing Center for Infectious Disease"/>
            <person name="Wu L."/>
            <person name="Ma J."/>
        </authorList>
    </citation>
    <scope>NUCLEOTIDE SEQUENCE [LARGE SCALE GENOMIC DNA]</scope>
    <source>
        <strain evidence="3">JCM 4733</strain>
    </source>
</reference>
<keyword evidence="3" id="KW-1185">Reference proteome</keyword>
<dbReference type="EMBL" id="BMVN01000018">
    <property type="protein sequence ID" value="GHA39996.1"/>
    <property type="molecule type" value="Genomic_DNA"/>
</dbReference>
<gene>
    <name evidence="2" type="ORF">GCM10010345_50860</name>
</gene>
<evidence type="ECO:0000313" key="2">
    <source>
        <dbReference type="EMBL" id="GHA39996.1"/>
    </source>
</evidence>
<feature type="region of interest" description="Disordered" evidence="1">
    <location>
        <begin position="98"/>
        <end position="127"/>
    </location>
</feature>
<feature type="compositionally biased region" description="Basic and acidic residues" evidence="1">
    <location>
        <begin position="29"/>
        <end position="41"/>
    </location>
</feature>
<dbReference type="Proteomes" id="UP000653644">
    <property type="component" value="Unassembled WGS sequence"/>
</dbReference>
<name>A0ABQ3CUS6_9ACTN</name>
<organism evidence="2 3">
    <name type="scientific">Streptomyces canarius</name>
    <dbReference type="NCBI Taxonomy" id="285453"/>
    <lineage>
        <taxon>Bacteria</taxon>
        <taxon>Bacillati</taxon>
        <taxon>Actinomycetota</taxon>
        <taxon>Actinomycetes</taxon>
        <taxon>Kitasatosporales</taxon>
        <taxon>Streptomycetaceae</taxon>
        <taxon>Streptomyces</taxon>
    </lineage>
</organism>
<feature type="region of interest" description="Disordered" evidence="1">
    <location>
        <begin position="1"/>
        <end position="44"/>
    </location>
</feature>
<comment type="caution">
    <text evidence="2">The sequence shown here is derived from an EMBL/GenBank/DDBJ whole genome shotgun (WGS) entry which is preliminary data.</text>
</comment>
<feature type="compositionally biased region" description="Basic and acidic residues" evidence="1">
    <location>
        <begin position="1"/>
        <end position="19"/>
    </location>
</feature>
<evidence type="ECO:0000256" key="1">
    <source>
        <dbReference type="SAM" id="MobiDB-lite"/>
    </source>
</evidence>
<protein>
    <submittedName>
        <fullName evidence="2">Uncharacterized protein</fullName>
    </submittedName>
</protein>
<proteinExistence type="predicted"/>
<evidence type="ECO:0000313" key="3">
    <source>
        <dbReference type="Proteomes" id="UP000653644"/>
    </source>
</evidence>